<dbReference type="KEGG" id="sgn:SGRA_0698"/>
<sequence length="40" mass="3967">MNDRSGRAISQLAGLLGPAALSALWSAAFGGPATAPQPML</sequence>
<protein>
    <submittedName>
        <fullName evidence="1">Uncharacterized protein</fullName>
    </submittedName>
</protein>
<evidence type="ECO:0000313" key="2">
    <source>
        <dbReference type="Proteomes" id="UP000007519"/>
    </source>
</evidence>
<reference evidence="1 2" key="1">
    <citation type="journal article" date="2012" name="Stand. Genomic Sci.">
        <title>Complete genome sequencing and analysis of Saprospira grandis str. Lewin, a predatory marine bacterium.</title>
        <authorList>
            <person name="Saw J.H."/>
            <person name="Yuryev A."/>
            <person name="Kanbe M."/>
            <person name="Hou S."/>
            <person name="Young A.G."/>
            <person name="Aizawa S."/>
            <person name="Alam M."/>
        </authorList>
    </citation>
    <scope>NUCLEOTIDE SEQUENCE [LARGE SCALE GENOMIC DNA]</scope>
    <source>
        <strain evidence="1 2">Lewin</strain>
    </source>
</reference>
<dbReference type="Proteomes" id="UP000007519">
    <property type="component" value="Chromosome"/>
</dbReference>
<dbReference type="HOGENOM" id="CLU_203297_0_0_10"/>
<evidence type="ECO:0000313" key="1">
    <source>
        <dbReference type="EMBL" id="AFC23437.1"/>
    </source>
</evidence>
<dbReference type="EMBL" id="CP002831">
    <property type="protein sequence ID" value="AFC23437.1"/>
    <property type="molecule type" value="Genomic_DNA"/>
</dbReference>
<keyword evidence="2" id="KW-1185">Reference proteome</keyword>
<organism evidence="1 2">
    <name type="scientific">Saprospira grandis (strain Lewin)</name>
    <dbReference type="NCBI Taxonomy" id="984262"/>
    <lineage>
        <taxon>Bacteria</taxon>
        <taxon>Pseudomonadati</taxon>
        <taxon>Bacteroidota</taxon>
        <taxon>Saprospiria</taxon>
        <taxon>Saprospirales</taxon>
        <taxon>Saprospiraceae</taxon>
        <taxon>Saprospira</taxon>
    </lineage>
</organism>
<accession>H6L196</accession>
<name>H6L196_SAPGL</name>
<dbReference type="AlphaFoldDB" id="H6L196"/>
<gene>
    <name evidence="1" type="ordered locus">SGRA_0698</name>
</gene>
<proteinExistence type="predicted"/>